<dbReference type="PANTHER" id="PTHR43808:SF25">
    <property type="entry name" value="PEPTIDASE M20 DIMERISATION DOMAIN-CONTAINING PROTEIN"/>
    <property type="match status" value="1"/>
</dbReference>
<dbReference type="Gene3D" id="3.40.630.10">
    <property type="entry name" value="Zn peptidases"/>
    <property type="match status" value="1"/>
</dbReference>
<keyword evidence="7" id="KW-0479">Metal-binding</keyword>
<dbReference type="Pfam" id="PF07687">
    <property type="entry name" value="M20_dimer"/>
    <property type="match status" value="1"/>
</dbReference>
<dbReference type="Pfam" id="PF01546">
    <property type="entry name" value="Peptidase_M20"/>
    <property type="match status" value="1"/>
</dbReference>
<evidence type="ECO:0000256" key="6">
    <source>
        <dbReference type="ARBA" id="ARBA00016853"/>
    </source>
</evidence>
<comment type="cofactor">
    <cofactor evidence="2">
        <name>Zn(2+)</name>
        <dbReference type="ChEBI" id="CHEBI:29105"/>
    </cofactor>
</comment>
<reference evidence="13 14" key="1">
    <citation type="journal article" date="2012" name="J. Bacteriol.">
        <title>Draft Genome Sequence of Mesorhizobium alhagi CCNWXJ12-2T, a Novel Salt-Resistant Species Isolated from the Desert of Northwestern China.</title>
        <authorList>
            <person name="Zhou M."/>
            <person name="Chen W."/>
            <person name="Chen H."/>
            <person name="Wei G."/>
        </authorList>
    </citation>
    <scope>NUCLEOTIDE SEQUENCE [LARGE SCALE GENOMIC DNA]</scope>
    <source>
        <strain evidence="13 14">CCNWXJ12-2</strain>
    </source>
</reference>
<evidence type="ECO:0000256" key="5">
    <source>
        <dbReference type="ARBA" id="ARBA00011921"/>
    </source>
</evidence>
<dbReference type="NCBIfam" id="TIGR01910">
    <property type="entry name" value="DapE-ArgE"/>
    <property type="match status" value="1"/>
</dbReference>
<comment type="catalytic activity">
    <reaction evidence="11">
        <text>N-succinyl-(2S,6S)-2,6-diaminopimelate + H2O = (2S,6S)-2,6-diaminopimelate + succinate</text>
        <dbReference type="Rhea" id="RHEA:22608"/>
        <dbReference type="ChEBI" id="CHEBI:15377"/>
        <dbReference type="ChEBI" id="CHEBI:30031"/>
        <dbReference type="ChEBI" id="CHEBI:57609"/>
        <dbReference type="ChEBI" id="CHEBI:58087"/>
        <dbReference type="EC" id="3.5.1.18"/>
    </reaction>
</comment>
<dbReference type="InterPro" id="IPR050072">
    <property type="entry name" value="Peptidase_M20A"/>
</dbReference>
<evidence type="ECO:0000256" key="3">
    <source>
        <dbReference type="ARBA" id="ARBA00005130"/>
    </source>
</evidence>
<evidence type="ECO:0000256" key="9">
    <source>
        <dbReference type="ARBA" id="ARBA00022833"/>
    </source>
</evidence>
<dbReference type="SUPFAM" id="SSF55031">
    <property type="entry name" value="Bacterial exopeptidase dimerisation domain"/>
    <property type="match status" value="1"/>
</dbReference>
<evidence type="ECO:0000256" key="1">
    <source>
        <dbReference type="ARBA" id="ARBA00001941"/>
    </source>
</evidence>
<dbReference type="SUPFAM" id="SSF53187">
    <property type="entry name" value="Zn-dependent exopeptidases"/>
    <property type="match status" value="1"/>
</dbReference>
<dbReference type="RefSeq" id="WP_008837361.1">
    <property type="nucleotide sequence ID" value="NZ_AHAM01000149.1"/>
</dbReference>
<dbReference type="InterPro" id="IPR010182">
    <property type="entry name" value="ArgE/DapE"/>
</dbReference>
<comment type="similarity">
    <text evidence="4">Belongs to the peptidase M20A family.</text>
</comment>
<dbReference type="InterPro" id="IPR002933">
    <property type="entry name" value="Peptidase_M20"/>
</dbReference>
<evidence type="ECO:0000313" key="14">
    <source>
        <dbReference type="Proteomes" id="UP000003250"/>
    </source>
</evidence>
<dbReference type="PATRIC" id="fig|1107882.3.peg.3663"/>
<keyword evidence="14" id="KW-1185">Reference proteome</keyword>
<dbReference type="PANTHER" id="PTHR43808">
    <property type="entry name" value="ACETYLORNITHINE DEACETYLASE"/>
    <property type="match status" value="1"/>
</dbReference>
<keyword evidence="8 13" id="KW-0378">Hydrolase</keyword>
<evidence type="ECO:0000259" key="12">
    <source>
        <dbReference type="Pfam" id="PF07687"/>
    </source>
</evidence>
<dbReference type="GO" id="GO:0046872">
    <property type="term" value="F:metal ion binding"/>
    <property type="evidence" value="ECO:0007669"/>
    <property type="project" value="UniProtKB-KW"/>
</dbReference>
<evidence type="ECO:0000256" key="4">
    <source>
        <dbReference type="ARBA" id="ARBA00006247"/>
    </source>
</evidence>
<proteinExistence type="inferred from homology"/>
<dbReference type="InterPro" id="IPR036264">
    <property type="entry name" value="Bact_exopeptidase_dim_dom"/>
</dbReference>
<feature type="domain" description="Peptidase M20 dimerisation" evidence="12">
    <location>
        <begin position="223"/>
        <end position="334"/>
    </location>
</feature>
<dbReference type="EC" id="3.5.1.18" evidence="5"/>
<organism evidence="13 14">
    <name type="scientific">Mesorhizobium alhagi CCNWXJ12-2</name>
    <dbReference type="NCBI Taxonomy" id="1107882"/>
    <lineage>
        <taxon>Bacteria</taxon>
        <taxon>Pseudomonadati</taxon>
        <taxon>Pseudomonadota</taxon>
        <taxon>Alphaproteobacteria</taxon>
        <taxon>Hyphomicrobiales</taxon>
        <taxon>Phyllobacteriaceae</taxon>
        <taxon>Allomesorhizobium</taxon>
    </lineage>
</organism>
<protein>
    <recommendedName>
        <fullName evidence="6">Probable succinyl-diaminopimelate desuccinylase</fullName>
        <ecNumber evidence="5">3.5.1.18</ecNumber>
    </recommendedName>
</protein>
<dbReference type="PROSITE" id="PS00758">
    <property type="entry name" value="ARGE_DAPE_CPG2_1"/>
    <property type="match status" value="1"/>
</dbReference>
<dbReference type="GO" id="GO:0009089">
    <property type="term" value="P:lysine biosynthetic process via diaminopimelate"/>
    <property type="evidence" value="ECO:0007669"/>
    <property type="project" value="UniProtKB-UniPathway"/>
</dbReference>
<evidence type="ECO:0000313" key="13">
    <source>
        <dbReference type="EMBL" id="EHK55737.1"/>
    </source>
</evidence>
<dbReference type="GO" id="GO:0009014">
    <property type="term" value="F:succinyl-diaminopimelate desuccinylase activity"/>
    <property type="evidence" value="ECO:0007669"/>
    <property type="project" value="UniProtKB-EC"/>
</dbReference>
<dbReference type="Gene3D" id="3.30.70.360">
    <property type="match status" value="1"/>
</dbReference>
<evidence type="ECO:0000256" key="11">
    <source>
        <dbReference type="ARBA" id="ARBA00051301"/>
    </source>
</evidence>
<comment type="cofactor">
    <cofactor evidence="1">
        <name>Co(2+)</name>
        <dbReference type="ChEBI" id="CHEBI:48828"/>
    </cofactor>
</comment>
<evidence type="ECO:0000256" key="10">
    <source>
        <dbReference type="ARBA" id="ARBA00023285"/>
    </source>
</evidence>
<sequence length="450" mass="48222">MNEPTSLRHSATAGALGTGLLAAADIERIVKAVEARFDEQIEFLTQLVRADSLRGNEAAVQKIVSTALASRGYDVRSFAIDPTRIGEDPAFSPTKFDLKDSSVVVGLKPASGEGGRSLALNAHVDVVPVGTSARWKYEPFSATRDGDWLYGRGAGDMKAGLAANLFALDALSAAGLDLLGEVQFQSVIEEEITGNGAAMVLAEGFRADAVLIPEPTGEQLVSANTGIMKFTITVQGVPAHPFQVDRGRSAIDIAFRTIENLRQLEQEWIAQRPPDFASVDNPIALTIGTISGGEWIASVPSECRFEGRIGFYPGDTVEARVERFESFLREAFLNDPQLEGCPEPNVEWLGVKQGGYVLAQGSEAEALLAKAHSFADGSGKDLQRFIMPCYLDAAIFALHGDMTSLVYGPVAENIHAIDERVSLPSLLRVTKAIALFAAAWCGVKDRAEQG</sequence>
<name>H0HUA1_9HYPH</name>
<dbReference type="UniPathway" id="UPA00034">
    <property type="reaction ID" value="UER00021"/>
</dbReference>
<evidence type="ECO:0000256" key="8">
    <source>
        <dbReference type="ARBA" id="ARBA00022801"/>
    </source>
</evidence>
<evidence type="ECO:0000256" key="7">
    <source>
        <dbReference type="ARBA" id="ARBA00022723"/>
    </source>
</evidence>
<dbReference type="InterPro" id="IPR001261">
    <property type="entry name" value="ArgE/DapE_CS"/>
</dbReference>
<dbReference type="InterPro" id="IPR011650">
    <property type="entry name" value="Peptidase_M20_dimer"/>
</dbReference>
<dbReference type="AlphaFoldDB" id="H0HUA1"/>
<gene>
    <name evidence="13" type="ORF">MAXJ12_18713</name>
</gene>
<dbReference type="NCBIfam" id="NF005306">
    <property type="entry name" value="PRK06837.1"/>
    <property type="match status" value="1"/>
</dbReference>
<dbReference type="EMBL" id="AHAM01000149">
    <property type="protein sequence ID" value="EHK55737.1"/>
    <property type="molecule type" value="Genomic_DNA"/>
</dbReference>
<comment type="pathway">
    <text evidence="3">Amino-acid biosynthesis; L-lysine biosynthesis via DAP pathway; LL-2,6-diaminopimelate from (S)-tetrahydrodipicolinate (succinylase route): step 3/3.</text>
</comment>
<evidence type="ECO:0000256" key="2">
    <source>
        <dbReference type="ARBA" id="ARBA00001947"/>
    </source>
</evidence>
<keyword evidence="9" id="KW-0862">Zinc</keyword>
<dbReference type="Proteomes" id="UP000003250">
    <property type="component" value="Unassembled WGS sequence"/>
</dbReference>
<keyword evidence="10" id="KW-0170">Cobalt</keyword>
<accession>H0HUA1</accession>